<dbReference type="AlphaFoldDB" id="A0A371C1W3"/>
<dbReference type="VEuPathDB" id="FungiDB:YALI1_C28817g"/>
<evidence type="ECO:0000256" key="1">
    <source>
        <dbReference type="SAM" id="Phobius"/>
    </source>
</evidence>
<evidence type="ECO:0000313" key="2">
    <source>
        <dbReference type="EMBL" id="RDW24307.1"/>
    </source>
</evidence>
<keyword evidence="1" id="KW-1133">Transmembrane helix</keyword>
<name>A0A371C1W3_YARLL</name>
<feature type="transmembrane region" description="Helical" evidence="1">
    <location>
        <begin position="65"/>
        <end position="82"/>
    </location>
</feature>
<accession>A0A371C1W3</accession>
<organism evidence="2 3">
    <name type="scientific">Yarrowia lipolytica</name>
    <name type="common">Candida lipolytica</name>
    <dbReference type="NCBI Taxonomy" id="4952"/>
    <lineage>
        <taxon>Eukaryota</taxon>
        <taxon>Fungi</taxon>
        <taxon>Dikarya</taxon>
        <taxon>Ascomycota</taxon>
        <taxon>Saccharomycotina</taxon>
        <taxon>Dipodascomycetes</taxon>
        <taxon>Dipodascales</taxon>
        <taxon>Dipodascales incertae sedis</taxon>
        <taxon>Yarrowia</taxon>
    </lineage>
</organism>
<keyword evidence="1" id="KW-0472">Membrane</keyword>
<keyword evidence="1" id="KW-0812">Transmembrane</keyword>
<dbReference type="EMBL" id="KZ859039">
    <property type="protein sequence ID" value="RDW24307.1"/>
    <property type="molecule type" value="Genomic_DNA"/>
</dbReference>
<protein>
    <submittedName>
        <fullName evidence="2">Uncharacterized protein</fullName>
    </submittedName>
</protein>
<sequence length="83" mass="9736">MTNPGAVAVCNAEIQPLIARVLDTAFHFDVETGSLVFHNHIHLINWVFIKSWVYLRDSLVVLNCTYRYIFFLLHIFFFYISLT</sequence>
<dbReference type="VEuPathDB" id="FungiDB:YALI0_C20801g"/>
<reference evidence="2 3" key="1">
    <citation type="submission" date="2018-07" db="EMBL/GenBank/DDBJ databases">
        <title>Draft Genome Assemblies for Five Robust Yarrowia lipolytica Strains Exhibiting High Lipid Production and Pentose Sugar Utilization and Sugar Alcohol Secretion from Undetoxified Lignocellulosic Biomass Hydrolysates.</title>
        <authorList>
            <consortium name="DOE Joint Genome Institute"/>
            <person name="Walker C."/>
            <person name="Ryu S."/>
            <person name="Na H."/>
            <person name="Zane M."/>
            <person name="LaButti K."/>
            <person name="Lipzen A."/>
            <person name="Haridas S."/>
            <person name="Barry K."/>
            <person name="Grigoriev I.V."/>
            <person name="Quarterman J."/>
            <person name="Slininger P."/>
            <person name="Dien B."/>
            <person name="Trinh C.T."/>
        </authorList>
    </citation>
    <scope>NUCLEOTIDE SEQUENCE [LARGE SCALE GENOMIC DNA]</scope>
    <source>
        <strain evidence="2 3">YB392</strain>
    </source>
</reference>
<dbReference type="Proteomes" id="UP000256601">
    <property type="component" value="Unassembled WGS sequence"/>
</dbReference>
<evidence type="ECO:0000313" key="3">
    <source>
        <dbReference type="Proteomes" id="UP000256601"/>
    </source>
</evidence>
<gene>
    <name evidence="2" type="ORF">B0I71DRAFT_86209</name>
</gene>
<proteinExistence type="predicted"/>